<protein>
    <submittedName>
        <fullName evidence="1">Uncharacterized protein</fullName>
    </submittedName>
</protein>
<proteinExistence type="predicted"/>
<evidence type="ECO:0000313" key="1">
    <source>
        <dbReference type="EMBL" id="KAJ3551430.1"/>
    </source>
</evidence>
<dbReference type="Proteomes" id="UP001148662">
    <property type="component" value="Unassembled WGS sequence"/>
</dbReference>
<gene>
    <name evidence="1" type="ORF">NM688_g4709</name>
</gene>
<name>A0ACC1T298_9APHY</name>
<reference evidence="1" key="1">
    <citation type="submission" date="2022-07" db="EMBL/GenBank/DDBJ databases">
        <title>Genome Sequence of Phlebia brevispora.</title>
        <authorList>
            <person name="Buettner E."/>
        </authorList>
    </citation>
    <scope>NUCLEOTIDE SEQUENCE</scope>
    <source>
        <strain evidence="1">MPL23</strain>
    </source>
</reference>
<keyword evidence="2" id="KW-1185">Reference proteome</keyword>
<accession>A0ACC1T298</accession>
<comment type="caution">
    <text evidence="1">The sequence shown here is derived from an EMBL/GenBank/DDBJ whole genome shotgun (WGS) entry which is preliminary data.</text>
</comment>
<evidence type="ECO:0000313" key="2">
    <source>
        <dbReference type="Proteomes" id="UP001148662"/>
    </source>
</evidence>
<dbReference type="EMBL" id="JANHOG010000802">
    <property type="protein sequence ID" value="KAJ3551430.1"/>
    <property type="molecule type" value="Genomic_DNA"/>
</dbReference>
<organism evidence="1 2">
    <name type="scientific">Phlebia brevispora</name>
    <dbReference type="NCBI Taxonomy" id="194682"/>
    <lineage>
        <taxon>Eukaryota</taxon>
        <taxon>Fungi</taxon>
        <taxon>Dikarya</taxon>
        <taxon>Basidiomycota</taxon>
        <taxon>Agaricomycotina</taxon>
        <taxon>Agaricomycetes</taxon>
        <taxon>Polyporales</taxon>
        <taxon>Meruliaceae</taxon>
        <taxon>Phlebia</taxon>
    </lineage>
</organism>
<sequence>MCTTGFYKPILKKEKPNRQKPSQEDVNTNNILPDSTWRPRKASEKQKQLEEDDDGKQLRKYKKQYMEFKQRVKKNFLYTEKTSDTARRPSENDEEDFLDDPLESEEAFDDPQCYMSLTKGKAKLLRRSQVATPHEATPPSPSPDDAVTLLPASPPASLSLSQRSSLSKRPASPINIDNSEDDNTLHHSSSKENSVLQQPTSNTASNSTKSARRPRSKSSEGPQFGDSAPSQSKKVRYDKSTNLASTGNTSIAASSDSSTLVTIFYTTPVERLLIKGALKNFLIKIYTICNRAATARGHLCDEFRELIVPFFKIKADISSNNVCTANEACIRWLKNGDSLRFTYKKYGEKADDTPAYYAEACFLLRGLQKRIFKDANAISSTSLSSFSLLPLPTIALCLTTFEEGAYCIRYNAHLSQLIRWESLDAEVVRKLRQQMITHILQLGKIPGSTIEKPAASLSKEAELPDH</sequence>